<evidence type="ECO:0000313" key="2">
    <source>
        <dbReference type="EMBL" id="AKQ44911.1"/>
    </source>
</evidence>
<dbReference type="STRING" id="1379910.TH63_03570"/>
<accession>A0A0H4W389</accession>
<proteinExistence type="predicted"/>
<feature type="domain" description="Phosphotyrosine protein phosphatase I" evidence="1">
    <location>
        <begin position="1"/>
        <end position="103"/>
    </location>
</feature>
<dbReference type="KEGG" id="ruf:TH63_03570"/>
<organism evidence="2 3">
    <name type="scientific">Rufibacter radiotolerans</name>
    <dbReference type="NCBI Taxonomy" id="1379910"/>
    <lineage>
        <taxon>Bacteria</taxon>
        <taxon>Pseudomonadati</taxon>
        <taxon>Bacteroidota</taxon>
        <taxon>Cytophagia</taxon>
        <taxon>Cytophagales</taxon>
        <taxon>Hymenobacteraceae</taxon>
        <taxon>Rufibacter</taxon>
    </lineage>
</organism>
<dbReference type="SUPFAM" id="SSF52788">
    <property type="entry name" value="Phosphotyrosine protein phosphatases I"/>
    <property type="match status" value="1"/>
</dbReference>
<protein>
    <recommendedName>
        <fullName evidence="1">Phosphotyrosine protein phosphatase I domain-containing protein</fullName>
    </recommendedName>
</protein>
<reference evidence="2 3" key="1">
    <citation type="submission" date="2015-01" db="EMBL/GenBank/DDBJ databases">
        <title>Rufibacter sp./DG31D/ whole genome sequencing.</title>
        <authorList>
            <person name="Kim M.K."/>
            <person name="Srinivasan S."/>
            <person name="Lee J.-J."/>
        </authorList>
    </citation>
    <scope>NUCLEOTIDE SEQUENCE [LARGE SCALE GENOMIC DNA]</scope>
    <source>
        <strain evidence="2 3">DG31D</strain>
    </source>
</reference>
<dbReference type="EMBL" id="CP010777">
    <property type="protein sequence ID" value="AKQ44911.1"/>
    <property type="molecule type" value="Genomic_DNA"/>
</dbReference>
<dbReference type="SMART" id="SM00226">
    <property type="entry name" value="LMWPc"/>
    <property type="match status" value="1"/>
</dbReference>
<dbReference type="InterPro" id="IPR016919">
    <property type="entry name" value="UCP029416_PTP"/>
</dbReference>
<dbReference type="Gene3D" id="3.40.50.2300">
    <property type="match status" value="1"/>
</dbReference>
<evidence type="ECO:0000259" key="1">
    <source>
        <dbReference type="SMART" id="SM00226"/>
    </source>
</evidence>
<gene>
    <name evidence="2" type="ORF">TH63_03570</name>
</gene>
<dbReference type="OrthoDB" id="7210484at2"/>
<dbReference type="InterPro" id="IPR023485">
    <property type="entry name" value="Ptyr_pPase"/>
</dbReference>
<dbReference type="PATRIC" id="fig|1379910.4.peg.770"/>
<dbReference type="Pfam" id="PF01451">
    <property type="entry name" value="LMWPc"/>
    <property type="match status" value="1"/>
</dbReference>
<dbReference type="PIRSF" id="PIRSF029416">
    <property type="entry name" value="UCP029416_PTP"/>
    <property type="match status" value="1"/>
</dbReference>
<sequence length="109" mass="12722">MNVLFVCSRNQWRSPTAEKIFQGYLNHNYRSAGTSDSARIKISTKLMEWADLIFVMEKKHKQLLISRYGTQARSKEIHILDIPDEFAYMDQELIDMLKVTIKPILLASM</sequence>
<dbReference type="Proteomes" id="UP000036458">
    <property type="component" value="Chromosome"/>
</dbReference>
<keyword evidence="3" id="KW-1185">Reference proteome</keyword>
<dbReference type="InterPro" id="IPR036196">
    <property type="entry name" value="Ptyr_pPase_sf"/>
</dbReference>
<evidence type="ECO:0000313" key="3">
    <source>
        <dbReference type="Proteomes" id="UP000036458"/>
    </source>
</evidence>
<dbReference type="AlphaFoldDB" id="A0A0H4W389"/>
<name>A0A0H4W389_9BACT</name>